<dbReference type="AlphaFoldDB" id="A0A430ANC8"/>
<dbReference type="Proteomes" id="UP000286773">
    <property type="component" value="Unassembled WGS sequence"/>
</dbReference>
<dbReference type="InterPro" id="IPR005730">
    <property type="entry name" value="Nsp_de-COase"/>
</dbReference>
<dbReference type="GO" id="GO:0008295">
    <property type="term" value="P:spermidine biosynthetic process"/>
    <property type="evidence" value="ECO:0007669"/>
    <property type="project" value="UniProtKB-KW"/>
</dbReference>
<name>A0A430ANC8_9ENTE</name>
<dbReference type="SUPFAM" id="SSF51419">
    <property type="entry name" value="PLP-binding barrel"/>
    <property type="match status" value="1"/>
</dbReference>
<dbReference type="InterPro" id="IPR009006">
    <property type="entry name" value="Ala_racemase/Decarboxylase_C"/>
</dbReference>
<keyword evidence="3" id="KW-0663">Pyridoxal phosphate</keyword>
<dbReference type="FunFam" id="3.20.20.10:FF:000012">
    <property type="entry name" value="Carboxynorspermidine/carboxyspermidine decarboxylase"/>
    <property type="match status" value="1"/>
</dbReference>
<dbReference type="EMBL" id="NGKC01000017">
    <property type="protein sequence ID" value="RSU09670.1"/>
    <property type="molecule type" value="Genomic_DNA"/>
</dbReference>
<keyword evidence="9" id="KW-1185">Reference proteome</keyword>
<dbReference type="OrthoDB" id="9804410at2"/>
<dbReference type="SUPFAM" id="SSF50621">
    <property type="entry name" value="Alanine racemase C-terminal domain-like"/>
    <property type="match status" value="1"/>
</dbReference>
<comment type="caution">
    <text evidence="8">The sequence shown here is derived from an EMBL/GenBank/DDBJ whole genome shotgun (WGS) entry which is preliminary data.</text>
</comment>
<feature type="binding site" evidence="6">
    <location>
        <position position="240"/>
    </location>
    <ligand>
        <name>substrate</name>
    </ligand>
</feature>
<dbReference type="InterPro" id="IPR029066">
    <property type="entry name" value="PLP-binding_barrel"/>
</dbReference>
<dbReference type="PANTHER" id="PTHR43727:SF1">
    <property type="entry name" value="CARBOXYNORSPERMIDINE_CARBOXYSPERMIDINE DECARBOXYLASE"/>
    <property type="match status" value="1"/>
</dbReference>
<evidence type="ECO:0000256" key="2">
    <source>
        <dbReference type="ARBA" id="ARBA00022793"/>
    </source>
</evidence>
<evidence type="ECO:0000259" key="7">
    <source>
        <dbReference type="Pfam" id="PF00278"/>
    </source>
</evidence>
<dbReference type="Gene3D" id="3.20.20.10">
    <property type="entry name" value="Alanine racemase"/>
    <property type="match status" value="1"/>
</dbReference>
<evidence type="ECO:0000256" key="3">
    <source>
        <dbReference type="ARBA" id="ARBA00022898"/>
    </source>
</evidence>
<dbReference type="GO" id="GO:0008836">
    <property type="term" value="F:diaminopimelate decarboxylase activity"/>
    <property type="evidence" value="ECO:0007669"/>
    <property type="project" value="TreeGrafter"/>
</dbReference>
<dbReference type="PIRSF" id="PIRSF038941">
    <property type="entry name" value="NspC"/>
    <property type="match status" value="1"/>
</dbReference>
<keyword evidence="2" id="KW-0210">Decarboxylase</keyword>
<keyword evidence="4" id="KW-0745">Spermidine biosynthesis</keyword>
<feature type="binding site" evidence="6">
    <location>
        <position position="277"/>
    </location>
    <ligand>
        <name>substrate</name>
    </ligand>
</feature>
<dbReference type="InterPro" id="IPR022643">
    <property type="entry name" value="De-COase2_C"/>
</dbReference>
<dbReference type="CDD" id="cd06829">
    <property type="entry name" value="PLPDE_III_CANSDC"/>
    <property type="match status" value="1"/>
</dbReference>
<accession>A0A430ANC8</accession>
<evidence type="ECO:0000256" key="6">
    <source>
        <dbReference type="PIRSR" id="PIRSR038941-1"/>
    </source>
</evidence>
<reference evidence="8 9" key="1">
    <citation type="submission" date="2017-05" db="EMBL/GenBank/DDBJ databases">
        <title>Vagococcus spp. assemblies.</title>
        <authorList>
            <person name="Gulvik C.A."/>
        </authorList>
    </citation>
    <scope>NUCLEOTIDE SEQUENCE [LARGE SCALE GENOMIC DNA]</scope>
    <source>
        <strain evidence="8 9">LMG 24798</strain>
    </source>
</reference>
<feature type="domain" description="Orn/DAP/Arg decarboxylase 2 C-terminal" evidence="7">
    <location>
        <begin position="141"/>
        <end position="333"/>
    </location>
</feature>
<keyword evidence="5" id="KW-0456">Lyase</keyword>
<dbReference type="NCBIfam" id="TIGR01047">
    <property type="entry name" value="nspC"/>
    <property type="match status" value="1"/>
</dbReference>
<evidence type="ECO:0000256" key="4">
    <source>
        <dbReference type="ARBA" id="ARBA00023066"/>
    </source>
</evidence>
<proteinExistence type="predicted"/>
<sequence>MEPVLSAKTPAFVVSEVLLRKNLQRLEYVRKQTGCKILLAQKAFSMFHFYPLVADYLDGCTASGLYEARLGFEELGKENHVFSPAYTSQEFDALLEMCDHLIFNSFSQWQQFREAAVRSGKSCGLRINPECSTQIGPAIYDPCSAGSRLGITADQFDGQDLSGIDGLHFHTLCEQNADALVRTLEAVEHKFSRCLKQMKWVNFGGGHHITRADYDIELLIKTIHTFKETYDVEVYLEPGEAVALNAGFLVSTVVDIVTTHGVQNAILDTSATCHMPDVLEMPYRPTVIGSGKAGEKANTYRLGGPTCLAGDIIGDYSFDLPLERGTKIVFCDMAIYSMVKTNTFNGMPLPSIYALTASGQLELVRAFDYRDFKNRLS</sequence>
<gene>
    <name evidence="8" type="ORF">CBF27_12310</name>
</gene>
<dbReference type="Gene3D" id="2.40.37.10">
    <property type="entry name" value="Lyase, Ornithine Decarboxylase, Chain A, domain 1"/>
    <property type="match status" value="1"/>
</dbReference>
<evidence type="ECO:0000313" key="9">
    <source>
        <dbReference type="Proteomes" id="UP000286773"/>
    </source>
</evidence>
<protein>
    <submittedName>
        <fullName evidence="8">Carboxynorspermidine decarboxylase</fullName>
    </submittedName>
</protein>
<evidence type="ECO:0000256" key="1">
    <source>
        <dbReference type="ARBA" id="ARBA00001933"/>
    </source>
</evidence>
<evidence type="ECO:0000313" key="8">
    <source>
        <dbReference type="EMBL" id="RSU09670.1"/>
    </source>
</evidence>
<dbReference type="PANTHER" id="PTHR43727">
    <property type="entry name" value="DIAMINOPIMELATE DECARBOXYLASE"/>
    <property type="match status" value="1"/>
</dbReference>
<dbReference type="Pfam" id="PF00278">
    <property type="entry name" value="Orn_DAP_Arg_deC"/>
    <property type="match status" value="1"/>
</dbReference>
<evidence type="ECO:0000256" key="5">
    <source>
        <dbReference type="ARBA" id="ARBA00023239"/>
    </source>
</evidence>
<organism evidence="8 9">
    <name type="scientific">Vagococcus acidifermentans</name>
    <dbReference type="NCBI Taxonomy" id="564710"/>
    <lineage>
        <taxon>Bacteria</taxon>
        <taxon>Bacillati</taxon>
        <taxon>Bacillota</taxon>
        <taxon>Bacilli</taxon>
        <taxon>Lactobacillales</taxon>
        <taxon>Enterococcaceae</taxon>
        <taxon>Vagococcus</taxon>
    </lineage>
</organism>
<dbReference type="GO" id="GO:0045312">
    <property type="term" value="P:nor-spermidine biosynthetic process"/>
    <property type="evidence" value="ECO:0007669"/>
    <property type="project" value="InterPro"/>
</dbReference>
<comment type="cofactor">
    <cofactor evidence="1">
        <name>pyridoxal 5'-phosphate</name>
        <dbReference type="ChEBI" id="CHEBI:597326"/>
    </cofactor>
</comment>
<dbReference type="GO" id="GO:0009089">
    <property type="term" value="P:lysine biosynthetic process via diaminopimelate"/>
    <property type="evidence" value="ECO:0007669"/>
    <property type="project" value="TreeGrafter"/>
</dbReference>